<dbReference type="AlphaFoldDB" id="B0DYB1"/>
<accession>B0DYB1</accession>
<feature type="compositionally biased region" description="Basic and acidic residues" evidence="1">
    <location>
        <begin position="506"/>
        <end position="522"/>
    </location>
</feature>
<feature type="region of interest" description="Disordered" evidence="1">
    <location>
        <begin position="478"/>
        <end position="537"/>
    </location>
</feature>
<name>B0DYB1_LACBS</name>
<sequence length="767" mass="84835">MNSERRTTRSTSTVDETRAVPPMESTGASILSGALSTSVLGGEIINSQRDHIRTTFIINLLIIGKHLDNHIGGSNSDTSHSTLAVSNSITSGDPPHATTSSSDKNVPYSSTSSHQTKNRARWKSSSPPTGEGDPVEEESSNSIYERHMYLKQHGFPLWIPQPNTTLPRSYQRQGVSIGDVGIFTSDGGFDFLFNPFSQSGCKEARQCLKGCDKTTSWGIATYSHLQSKRPEDNVSLLRFGPVGNEGQGRHSSYTTYEWDYASVLEAKSGPEEEELMNLGVNGSVPPRNQCTFIRSLTPGIAVDDWERLEMKVVALLKDQASMRSHKSPFPSVSGAINSLQSTLSPASPDCGHSNQHHFQGRISFLRGHKRGGSSEVTDSMTLAQCPKAKVAVVHDSDWCSVIRDSCKADVRMMIGGIQPKTFHVGFKRHFMSLNRRMVRLTNHGTVYLEEKTRPSQHPSRLPDVSGKLEVEVFPLFEDRQPGPSQLSDSPEISSLDVQVDSPWSKKVVDNGDGDIKPKKCHDSDEDDEGQLGDEDNLEPDTAFLESILRRIQQVKNNPSFEQSCSPPRSLKRPVDDCDENYSSDSSKVNIHVVTPWSDAFSEYISLQIQKLKSNSTYDNKFKMDRDSSWDPFKLDKNDLDNKHRIMLNAIIKIMFQRPKHNMSSFGDFSLPGYIKESTDDGDGVAKPDLFDVSGEADSISLKGKSVRINSKLHNQAPPNDEGYIAKSMAARRKMSKFDVGEGCVADGGVDVEADTPESCLAFNEFQD</sequence>
<evidence type="ECO:0000256" key="1">
    <source>
        <dbReference type="SAM" id="MobiDB-lite"/>
    </source>
</evidence>
<feature type="region of interest" description="Disordered" evidence="1">
    <location>
        <begin position="78"/>
        <end position="140"/>
    </location>
</feature>
<dbReference type="KEGG" id="lbc:LACBIDRAFT_295784"/>
<gene>
    <name evidence="2" type="ORF">LACBIDRAFT_295784</name>
</gene>
<feature type="compositionally biased region" description="Acidic residues" evidence="1">
    <location>
        <begin position="523"/>
        <end position="537"/>
    </location>
</feature>
<protein>
    <submittedName>
        <fullName evidence="2">Predicted protein</fullName>
    </submittedName>
</protein>
<dbReference type="HOGENOM" id="CLU_010038_0_0_1"/>
<dbReference type="Proteomes" id="UP000001194">
    <property type="component" value="Unassembled WGS sequence"/>
</dbReference>
<evidence type="ECO:0000313" key="3">
    <source>
        <dbReference type="Proteomes" id="UP000001194"/>
    </source>
</evidence>
<dbReference type="InParanoid" id="B0DYB1"/>
<reference evidence="2 3" key="1">
    <citation type="journal article" date="2008" name="Nature">
        <title>The genome of Laccaria bicolor provides insights into mycorrhizal symbiosis.</title>
        <authorList>
            <person name="Martin F."/>
            <person name="Aerts A."/>
            <person name="Ahren D."/>
            <person name="Brun A."/>
            <person name="Danchin E.G.J."/>
            <person name="Duchaussoy F."/>
            <person name="Gibon J."/>
            <person name="Kohler A."/>
            <person name="Lindquist E."/>
            <person name="Pereda V."/>
            <person name="Salamov A."/>
            <person name="Shapiro H.J."/>
            <person name="Wuyts J."/>
            <person name="Blaudez D."/>
            <person name="Buee M."/>
            <person name="Brokstein P."/>
            <person name="Canbaeck B."/>
            <person name="Cohen D."/>
            <person name="Courty P.E."/>
            <person name="Coutinho P.M."/>
            <person name="Delaruelle C."/>
            <person name="Detter J.C."/>
            <person name="Deveau A."/>
            <person name="DiFazio S."/>
            <person name="Duplessis S."/>
            <person name="Fraissinet-Tachet L."/>
            <person name="Lucic E."/>
            <person name="Frey-Klett P."/>
            <person name="Fourrey C."/>
            <person name="Feussner I."/>
            <person name="Gay G."/>
            <person name="Grimwood J."/>
            <person name="Hoegger P.J."/>
            <person name="Jain P."/>
            <person name="Kilaru S."/>
            <person name="Labbe J."/>
            <person name="Lin Y.C."/>
            <person name="Legue V."/>
            <person name="Le Tacon F."/>
            <person name="Marmeisse R."/>
            <person name="Melayah D."/>
            <person name="Montanini B."/>
            <person name="Muratet M."/>
            <person name="Nehls U."/>
            <person name="Niculita-Hirzel H."/>
            <person name="Oudot-Le Secq M.P."/>
            <person name="Peter M."/>
            <person name="Quesneville H."/>
            <person name="Rajashekar B."/>
            <person name="Reich M."/>
            <person name="Rouhier N."/>
            <person name="Schmutz J."/>
            <person name="Yin T."/>
            <person name="Chalot M."/>
            <person name="Henrissat B."/>
            <person name="Kuees U."/>
            <person name="Lucas S."/>
            <person name="Van de Peer Y."/>
            <person name="Podila G.K."/>
            <person name="Polle A."/>
            <person name="Pukkila P.J."/>
            <person name="Richardson P.M."/>
            <person name="Rouze P."/>
            <person name="Sanders I.R."/>
            <person name="Stajich J.E."/>
            <person name="Tunlid A."/>
            <person name="Tuskan G."/>
            <person name="Grigoriev I.V."/>
        </authorList>
    </citation>
    <scope>NUCLEOTIDE SEQUENCE [LARGE SCALE GENOMIC DNA]</scope>
    <source>
        <strain evidence="3">S238N-H82 / ATCC MYA-4686</strain>
    </source>
</reference>
<proteinExistence type="predicted"/>
<feature type="region of interest" description="Disordered" evidence="1">
    <location>
        <begin position="1"/>
        <end position="26"/>
    </location>
</feature>
<dbReference type="OrthoDB" id="3070764at2759"/>
<evidence type="ECO:0000313" key="2">
    <source>
        <dbReference type="EMBL" id="EDR00406.1"/>
    </source>
</evidence>
<feature type="compositionally biased region" description="Polar residues" evidence="1">
    <location>
        <begin position="78"/>
        <end position="115"/>
    </location>
</feature>
<organism evidence="3">
    <name type="scientific">Laccaria bicolor (strain S238N-H82 / ATCC MYA-4686)</name>
    <name type="common">Bicoloured deceiver</name>
    <name type="synonym">Laccaria laccata var. bicolor</name>
    <dbReference type="NCBI Taxonomy" id="486041"/>
    <lineage>
        <taxon>Eukaryota</taxon>
        <taxon>Fungi</taxon>
        <taxon>Dikarya</taxon>
        <taxon>Basidiomycota</taxon>
        <taxon>Agaricomycotina</taxon>
        <taxon>Agaricomycetes</taxon>
        <taxon>Agaricomycetidae</taxon>
        <taxon>Agaricales</taxon>
        <taxon>Agaricineae</taxon>
        <taxon>Hydnangiaceae</taxon>
        <taxon>Laccaria</taxon>
    </lineage>
</organism>
<dbReference type="RefSeq" id="XP_001888965.1">
    <property type="nucleotide sequence ID" value="XM_001888930.1"/>
</dbReference>
<keyword evidence="3" id="KW-1185">Reference proteome</keyword>
<dbReference type="GeneID" id="6084645"/>
<feature type="compositionally biased region" description="Polar residues" evidence="1">
    <location>
        <begin position="482"/>
        <end position="496"/>
    </location>
</feature>
<dbReference type="EMBL" id="DS547150">
    <property type="protein sequence ID" value="EDR00406.1"/>
    <property type="molecule type" value="Genomic_DNA"/>
</dbReference>